<dbReference type="HAMAP" id="MF_02088">
    <property type="entry name" value="Q_prec_transport"/>
    <property type="match status" value="1"/>
</dbReference>
<feature type="transmembrane region" description="Helical" evidence="1">
    <location>
        <begin position="191"/>
        <end position="216"/>
    </location>
</feature>
<dbReference type="NCBIfam" id="TIGR00697">
    <property type="entry name" value="queuosine precursor transporter"/>
    <property type="match status" value="1"/>
</dbReference>
<comment type="caution">
    <text evidence="2">The sequence shown here is derived from an EMBL/GenBank/DDBJ whole genome shotgun (WGS) entry which is preliminary data.</text>
</comment>
<dbReference type="Pfam" id="PF02592">
    <property type="entry name" value="Vut_1"/>
    <property type="match status" value="1"/>
</dbReference>
<dbReference type="PANTHER" id="PTHR34300:SF2">
    <property type="entry name" value="QUEUOSINE PRECURSOR TRANSPORTER-RELATED"/>
    <property type="match status" value="1"/>
</dbReference>
<feature type="transmembrane region" description="Helical" evidence="1">
    <location>
        <begin position="79"/>
        <end position="104"/>
    </location>
</feature>
<dbReference type="GO" id="GO:0005886">
    <property type="term" value="C:plasma membrane"/>
    <property type="evidence" value="ECO:0007669"/>
    <property type="project" value="UniProtKB-SubCell"/>
</dbReference>
<keyword evidence="1" id="KW-0812">Transmembrane</keyword>
<reference evidence="2 3" key="1">
    <citation type="journal article" date="2014" name="Int. J. Syst. Evol. Microbiol.">
        <title>Solimonas terrae sp. nov., isolated from soil.</title>
        <authorList>
            <person name="Kim S.J."/>
            <person name="Moon J.Y."/>
            <person name="Weon H.Y."/>
            <person name="Ahn J.H."/>
            <person name="Chen W.M."/>
            <person name="Kwon S.W."/>
        </authorList>
    </citation>
    <scope>NUCLEOTIDE SEQUENCE [LARGE SCALE GENOMIC DNA]</scope>
    <source>
        <strain evidence="2 3">KIS83-12</strain>
    </source>
</reference>
<dbReference type="EMBL" id="JAAMOW010000009">
    <property type="protein sequence ID" value="NGY06451.1"/>
    <property type="molecule type" value="Genomic_DNA"/>
</dbReference>
<feature type="transmembrane region" description="Helical" evidence="1">
    <location>
        <begin position="166"/>
        <end position="185"/>
    </location>
</feature>
<feature type="transmembrane region" description="Helical" evidence="1">
    <location>
        <begin position="44"/>
        <end position="67"/>
    </location>
</feature>
<dbReference type="Proteomes" id="UP000472676">
    <property type="component" value="Unassembled WGS sequence"/>
</dbReference>
<evidence type="ECO:0000313" key="2">
    <source>
        <dbReference type="EMBL" id="NGY06451.1"/>
    </source>
</evidence>
<name>A0A6M2BW67_9GAMM</name>
<keyword evidence="1" id="KW-0813">Transport</keyword>
<dbReference type="AlphaFoldDB" id="A0A6M2BW67"/>
<evidence type="ECO:0000256" key="1">
    <source>
        <dbReference type="HAMAP-Rule" id="MF_02088"/>
    </source>
</evidence>
<comment type="subcellular location">
    <subcellularLocation>
        <location evidence="1">Cell inner membrane</location>
        <topology evidence="1">Multi-pass membrane protein</topology>
    </subcellularLocation>
</comment>
<dbReference type="PANTHER" id="PTHR34300">
    <property type="entry name" value="QUEUOSINE PRECURSOR TRANSPORTER-RELATED"/>
    <property type="match status" value="1"/>
</dbReference>
<feature type="transmembrane region" description="Helical" evidence="1">
    <location>
        <begin position="12"/>
        <end position="32"/>
    </location>
</feature>
<comment type="function">
    <text evidence="1">Involved in the import of queuosine (Q) precursors, required for Q precursor salvage.</text>
</comment>
<keyword evidence="1" id="KW-0472">Membrane</keyword>
<organism evidence="2 3">
    <name type="scientific">Solimonas terrae</name>
    <dbReference type="NCBI Taxonomy" id="1396819"/>
    <lineage>
        <taxon>Bacteria</taxon>
        <taxon>Pseudomonadati</taxon>
        <taxon>Pseudomonadota</taxon>
        <taxon>Gammaproteobacteria</taxon>
        <taxon>Nevskiales</taxon>
        <taxon>Nevskiaceae</taxon>
        <taxon>Solimonas</taxon>
    </lineage>
</organism>
<keyword evidence="1" id="KW-1133">Transmembrane helix</keyword>
<keyword evidence="3" id="KW-1185">Reference proteome</keyword>
<comment type="similarity">
    <text evidence="1">Belongs to the vitamin uptake transporter (VUT/ECF) (TC 2.A.88) family. Q precursor transporter subfamily.</text>
</comment>
<accession>A0A6M2BW67</accession>
<dbReference type="RefSeq" id="WP_166260037.1">
    <property type="nucleotide sequence ID" value="NZ_JAAMOW010000009.1"/>
</dbReference>
<sequence>MNDKPIAPVTGFRYYDFLLGGMVAVLLCSNLIGPGKVCAINLPYFGNLDFGAGNLFFPISYIFGDVLTEVYGYARARRAIWAGFAAMIFATVMSAIVVGMTPSADEPWNHTLQPALEIVFGNTWRIVAASMLAYWAGDFVNSFVMAKMKLLTKGRWLWTRTIGSTVFGQGVDSMLFYPIAFWGIWETHSLIAVVIFNFSMKVTVEVVLTPLTYLVVNGLKRAEGVDTYDADTNFTPFSLKDEGDVRRRAS</sequence>
<keyword evidence="1" id="KW-1003">Cell membrane</keyword>
<protein>
    <recommendedName>
        <fullName evidence="1">Probable queuosine precursor transporter</fullName>
        <shortName evidence="1">Q precursor transporter</shortName>
    </recommendedName>
</protein>
<gene>
    <name evidence="2" type="ORF">G7Y85_16885</name>
</gene>
<dbReference type="GO" id="GO:0022857">
    <property type="term" value="F:transmembrane transporter activity"/>
    <property type="evidence" value="ECO:0007669"/>
    <property type="project" value="UniProtKB-UniRule"/>
</dbReference>
<feature type="transmembrane region" description="Helical" evidence="1">
    <location>
        <begin position="124"/>
        <end position="145"/>
    </location>
</feature>
<proteinExistence type="inferred from homology"/>
<keyword evidence="1" id="KW-0997">Cell inner membrane</keyword>
<evidence type="ECO:0000313" key="3">
    <source>
        <dbReference type="Proteomes" id="UP000472676"/>
    </source>
</evidence>
<dbReference type="InterPro" id="IPR003744">
    <property type="entry name" value="YhhQ"/>
</dbReference>